<name>A0ABY4YUK8_9MICO</name>
<dbReference type="Gene3D" id="3.40.50.2000">
    <property type="entry name" value="Glycogen Phosphorylase B"/>
    <property type="match status" value="2"/>
</dbReference>
<evidence type="ECO:0000313" key="2">
    <source>
        <dbReference type="EMBL" id="USQ80456.1"/>
    </source>
</evidence>
<dbReference type="EMBL" id="CP099489">
    <property type="protein sequence ID" value="USQ80456.1"/>
    <property type="molecule type" value="Genomic_DNA"/>
</dbReference>
<organism evidence="2 3">
    <name type="scientific">Ornithinimicrobium faecis</name>
    <dbReference type="NCBI Taxonomy" id="2934158"/>
    <lineage>
        <taxon>Bacteria</taxon>
        <taxon>Bacillati</taxon>
        <taxon>Actinomycetota</taxon>
        <taxon>Actinomycetes</taxon>
        <taxon>Micrococcales</taxon>
        <taxon>Ornithinimicrobiaceae</taxon>
        <taxon>Ornithinimicrobium</taxon>
    </lineage>
</organism>
<dbReference type="Pfam" id="PF04101">
    <property type="entry name" value="Glyco_tran_28_C"/>
    <property type="match status" value="1"/>
</dbReference>
<protein>
    <recommendedName>
        <fullName evidence="1">Glycosyl transferase family 28 C-terminal domain-containing protein</fullName>
    </recommendedName>
</protein>
<evidence type="ECO:0000313" key="3">
    <source>
        <dbReference type="Proteomes" id="UP001056455"/>
    </source>
</evidence>
<evidence type="ECO:0000259" key="1">
    <source>
        <dbReference type="Pfam" id="PF04101"/>
    </source>
</evidence>
<accession>A0ABY4YUK8</accession>
<sequence>MSLPQAMRVIRRRRPLKVVSTGAALSISYLVAARLLGIETHYVESATRLEGPSLTGRIAQVLPGVTLHRQADSWRHGGGQWRRIDSVFGAFEWHGRAASESLKIFVTLGTERFPFQRAVSAIIDAAPQHASLVWQLGHTPPPDGIPGEARDWLTFEEMQQAVLAADVVITHCGVGAVLTALRAGKCPVVIPRVAANHEHVDDHQTQLARVLGESGLALVSDPGETDLVSAIDQAAERQVSRRESP</sequence>
<reference evidence="2" key="1">
    <citation type="submission" date="2022-06" db="EMBL/GenBank/DDBJ databases">
        <title>Ornithinimicrobium HY1793.</title>
        <authorList>
            <person name="Huang Y."/>
        </authorList>
    </citation>
    <scope>NUCLEOTIDE SEQUENCE</scope>
    <source>
        <strain evidence="2">HY1793</strain>
    </source>
</reference>
<keyword evidence="3" id="KW-1185">Reference proteome</keyword>
<dbReference type="InterPro" id="IPR007235">
    <property type="entry name" value="Glyco_trans_28_C"/>
</dbReference>
<feature type="domain" description="Glycosyl transferase family 28 C-terminal" evidence="1">
    <location>
        <begin position="104"/>
        <end position="233"/>
    </location>
</feature>
<dbReference type="SUPFAM" id="SSF53756">
    <property type="entry name" value="UDP-Glycosyltransferase/glycogen phosphorylase"/>
    <property type="match status" value="1"/>
</dbReference>
<dbReference type="RefSeq" id="WP_252593832.1">
    <property type="nucleotide sequence ID" value="NZ_CP099489.1"/>
</dbReference>
<proteinExistence type="predicted"/>
<dbReference type="Proteomes" id="UP001056455">
    <property type="component" value="Chromosome"/>
</dbReference>
<gene>
    <name evidence="2" type="ORF">NF556_01975</name>
</gene>